<evidence type="ECO:0000313" key="1">
    <source>
        <dbReference type="EMBL" id="KAI9462682.1"/>
    </source>
</evidence>
<gene>
    <name evidence="1" type="ORF">F5148DRAFT_1368966</name>
</gene>
<keyword evidence="2" id="KW-1185">Reference proteome</keyword>
<protein>
    <submittedName>
        <fullName evidence="1">Uncharacterized protein</fullName>
    </submittedName>
</protein>
<proteinExistence type="predicted"/>
<reference evidence="1" key="1">
    <citation type="submission" date="2021-03" db="EMBL/GenBank/DDBJ databases">
        <title>Evolutionary priming and transition to the ectomycorrhizal habit in an iconic lineage of mushroom-forming fungi: is preadaptation a requirement?</title>
        <authorList>
            <consortium name="DOE Joint Genome Institute"/>
            <person name="Looney B.P."/>
            <person name="Miyauchi S."/>
            <person name="Morin E."/>
            <person name="Drula E."/>
            <person name="Courty P.E."/>
            <person name="Chicoki N."/>
            <person name="Fauchery L."/>
            <person name="Kohler A."/>
            <person name="Kuo A."/>
            <person name="LaButti K."/>
            <person name="Pangilinan J."/>
            <person name="Lipzen A."/>
            <person name="Riley R."/>
            <person name="Andreopoulos W."/>
            <person name="He G."/>
            <person name="Johnson J."/>
            <person name="Barry K.W."/>
            <person name="Grigoriev I.V."/>
            <person name="Nagy L."/>
            <person name="Hibbett D."/>
            <person name="Henrissat B."/>
            <person name="Matheny P.B."/>
            <person name="Labbe J."/>
            <person name="Martin A.F."/>
        </authorList>
    </citation>
    <scope>NUCLEOTIDE SEQUENCE</scope>
    <source>
        <strain evidence="1">BPL698</strain>
    </source>
</reference>
<dbReference type="EMBL" id="JAGFNK010000165">
    <property type="protein sequence ID" value="KAI9462682.1"/>
    <property type="molecule type" value="Genomic_DNA"/>
</dbReference>
<evidence type="ECO:0000313" key="2">
    <source>
        <dbReference type="Proteomes" id="UP001207468"/>
    </source>
</evidence>
<accession>A0ACC0U596</accession>
<sequence>MSPHFLDLSTELVIQILAYASLHDIGACARTSRRLHDIISGSQYIRYLVLTKLAGMGDPFIPGLSIQERIAILERWERAWHDLDLRKPALHSMWTIAPWDTAMLTCTDVAKRGYVSWTNVDLRQSLFVFSYCFNVEEYNLAVMLVYNPEEHPEPAASLRVLDFSKGTDHPLATTPNILLRFRETTINIYDAHDAHMEVAGDNVVVMITQSRALSDYVFLVGWKSGSVSLIMTAPDLTYATSFSLIDTELLALVNLRMNTVEIHRVQHGPSCALQSLHEPTCPRAPLALDTSHFALPLMPVWLV</sequence>
<organism evidence="1 2">
    <name type="scientific">Russula earlei</name>
    <dbReference type="NCBI Taxonomy" id="71964"/>
    <lineage>
        <taxon>Eukaryota</taxon>
        <taxon>Fungi</taxon>
        <taxon>Dikarya</taxon>
        <taxon>Basidiomycota</taxon>
        <taxon>Agaricomycotina</taxon>
        <taxon>Agaricomycetes</taxon>
        <taxon>Russulales</taxon>
        <taxon>Russulaceae</taxon>
        <taxon>Russula</taxon>
    </lineage>
</organism>
<dbReference type="Proteomes" id="UP001207468">
    <property type="component" value="Unassembled WGS sequence"/>
</dbReference>
<comment type="caution">
    <text evidence="1">The sequence shown here is derived from an EMBL/GenBank/DDBJ whole genome shotgun (WGS) entry which is preliminary data.</text>
</comment>
<name>A0ACC0U596_9AGAM</name>